<keyword evidence="11 16" id="KW-0472">Membrane</keyword>
<evidence type="ECO:0000256" key="12">
    <source>
        <dbReference type="ARBA" id="ARBA00024688"/>
    </source>
</evidence>
<dbReference type="GO" id="GO:0005507">
    <property type="term" value="F:copper ion binding"/>
    <property type="evidence" value="ECO:0007669"/>
    <property type="project" value="InterPro"/>
</dbReference>
<dbReference type="PANTHER" id="PTHR22888:SF9">
    <property type="entry name" value="CYTOCHROME C OXIDASE SUBUNIT 2"/>
    <property type="match status" value="1"/>
</dbReference>
<evidence type="ECO:0000259" key="17">
    <source>
        <dbReference type="PROSITE" id="PS50857"/>
    </source>
</evidence>
<dbReference type="PRINTS" id="PR01166">
    <property type="entry name" value="CYCOXIDASEII"/>
</dbReference>
<evidence type="ECO:0000256" key="8">
    <source>
        <dbReference type="ARBA" id="ARBA00022982"/>
    </source>
</evidence>
<feature type="transmembrane region" description="Helical" evidence="16">
    <location>
        <begin position="89"/>
        <end position="109"/>
    </location>
</feature>
<dbReference type="PROSITE" id="PS51257">
    <property type="entry name" value="PROKAR_LIPOPROTEIN"/>
    <property type="match status" value="1"/>
</dbReference>
<dbReference type="EMBL" id="CP116942">
    <property type="protein sequence ID" value="WCO67405.1"/>
    <property type="molecule type" value="Genomic_DNA"/>
</dbReference>
<dbReference type="PROSITE" id="PS50857">
    <property type="entry name" value="COX2_CUA"/>
    <property type="match status" value="1"/>
</dbReference>
<feature type="domain" description="Cytochrome oxidase subunit II transmembrane region profile" evidence="18">
    <location>
        <begin position="22"/>
        <end position="117"/>
    </location>
</feature>
<dbReference type="InterPro" id="IPR001505">
    <property type="entry name" value="Copper_CuA"/>
</dbReference>
<organism evidence="19 20">
    <name type="scientific">Iamia majanohamensis</name>
    <dbReference type="NCBI Taxonomy" id="467976"/>
    <lineage>
        <taxon>Bacteria</taxon>
        <taxon>Bacillati</taxon>
        <taxon>Actinomycetota</taxon>
        <taxon>Acidimicrobiia</taxon>
        <taxon>Acidimicrobiales</taxon>
        <taxon>Iamiaceae</taxon>
        <taxon>Iamia</taxon>
    </lineage>
</organism>
<keyword evidence="10 15" id="KW-0186">Copper</keyword>
<evidence type="ECO:0000256" key="13">
    <source>
        <dbReference type="ARBA" id="ARBA00047816"/>
    </source>
</evidence>
<evidence type="ECO:0000256" key="3">
    <source>
        <dbReference type="ARBA" id="ARBA00022448"/>
    </source>
</evidence>
<keyword evidence="3 14" id="KW-0813">Transport</keyword>
<dbReference type="NCBIfam" id="TIGR02866">
    <property type="entry name" value="CoxB"/>
    <property type="match status" value="1"/>
</dbReference>
<dbReference type="AlphaFoldDB" id="A0AAF0BW41"/>
<dbReference type="Gene3D" id="2.60.40.420">
    <property type="entry name" value="Cupredoxins - blue copper proteins"/>
    <property type="match status" value="1"/>
</dbReference>
<dbReference type="InterPro" id="IPR045187">
    <property type="entry name" value="CcO_II"/>
</dbReference>
<evidence type="ECO:0000256" key="11">
    <source>
        <dbReference type="ARBA" id="ARBA00023136"/>
    </source>
</evidence>
<comment type="subcellular location">
    <subcellularLocation>
        <location evidence="14">Cell membrane</location>
        <topology evidence="14">Multi-pass membrane protein</topology>
    </subcellularLocation>
    <subcellularLocation>
        <location evidence="1">Membrane</location>
        <topology evidence="1">Multi-pass membrane protein</topology>
    </subcellularLocation>
</comment>
<comment type="catalytic activity">
    <reaction evidence="13 15">
        <text>4 Fe(II)-[cytochrome c] + O2 + 8 H(+)(in) = 4 Fe(III)-[cytochrome c] + 2 H2O + 4 H(+)(out)</text>
        <dbReference type="Rhea" id="RHEA:11436"/>
        <dbReference type="Rhea" id="RHEA-COMP:10350"/>
        <dbReference type="Rhea" id="RHEA-COMP:14399"/>
        <dbReference type="ChEBI" id="CHEBI:15377"/>
        <dbReference type="ChEBI" id="CHEBI:15378"/>
        <dbReference type="ChEBI" id="CHEBI:15379"/>
        <dbReference type="ChEBI" id="CHEBI:29033"/>
        <dbReference type="ChEBI" id="CHEBI:29034"/>
        <dbReference type="EC" id="7.1.1.9"/>
    </reaction>
</comment>
<evidence type="ECO:0000256" key="6">
    <source>
        <dbReference type="ARBA" id="ARBA00022723"/>
    </source>
</evidence>
<comment type="cofactor">
    <cofactor evidence="15">
        <name>Cu cation</name>
        <dbReference type="ChEBI" id="CHEBI:23378"/>
    </cofactor>
    <text evidence="15">Binds a copper A center.</text>
</comment>
<evidence type="ECO:0000313" key="19">
    <source>
        <dbReference type="EMBL" id="WCO67405.1"/>
    </source>
</evidence>
<accession>A0AAF0BW41</accession>
<evidence type="ECO:0000256" key="14">
    <source>
        <dbReference type="RuleBase" id="RU000456"/>
    </source>
</evidence>
<dbReference type="Proteomes" id="UP001216390">
    <property type="component" value="Chromosome"/>
</dbReference>
<sequence length="250" mass="27531">MRRRPTARLGPATAVVAVLVLGGCGTSFGLADPASEQADTVASFWSPAVWAALAVGAFVWALITWSIIRYRRRSDALPTQVAEHIPIELTYTVIPIIIVVVLFAFGTLAQRDVSDRASDPDVTVLVEGFQWSWRFTYEDQDVIVTGDGEGTDGPELVLPVDQTTRLELVALDVNHSFWVPRFLSKRDLIPGVDNEIDVTPNVLGTHQGRCAEFCGLDHWRMYFKVRIVSEADFQAWVAENADTTIEEGGG</sequence>
<keyword evidence="5 14" id="KW-0812">Transmembrane</keyword>
<dbReference type="InterPro" id="IPR036257">
    <property type="entry name" value="Cyt_c_oxidase_su2_TM_sf"/>
</dbReference>
<dbReference type="GO" id="GO:0005886">
    <property type="term" value="C:plasma membrane"/>
    <property type="evidence" value="ECO:0007669"/>
    <property type="project" value="UniProtKB-SubCell"/>
</dbReference>
<evidence type="ECO:0000256" key="1">
    <source>
        <dbReference type="ARBA" id="ARBA00004141"/>
    </source>
</evidence>
<name>A0AAF0BW41_9ACTN</name>
<keyword evidence="7" id="KW-1278">Translocase</keyword>
<dbReference type="EC" id="7.1.1.9" evidence="15"/>
<keyword evidence="6 15" id="KW-0479">Metal-binding</keyword>
<gene>
    <name evidence="19" type="primary">coxB</name>
    <name evidence="19" type="ORF">PO878_01565</name>
</gene>
<evidence type="ECO:0000256" key="10">
    <source>
        <dbReference type="ARBA" id="ARBA00023008"/>
    </source>
</evidence>
<evidence type="ECO:0000256" key="16">
    <source>
        <dbReference type="SAM" id="Phobius"/>
    </source>
</evidence>
<dbReference type="PANTHER" id="PTHR22888">
    <property type="entry name" value="CYTOCHROME C OXIDASE, SUBUNIT II"/>
    <property type="match status" value="1"/>
</dbReference>
<dbReference type="Pfam" id="PF02790">
    <property type="entry name" value="COX2_TM"/>
    <property type="match status" value="1"/>
</dbReference>
<dbReference type="InterPro" id="IPR002429">
    <property type="entry name" value="CcO_II-like_C"/>
</dbReference>
<dbReference type="GO" id="GO:0042773">
    <property type="term" value="P:ATP synthesis coupled electron transport"/>
    <property type="evidence" value="ECO:0007669"/>
    <property type="project" value="TreeGrafter"/>
</dbReference>
<dbReference type="SUPFAM" id="SSF49503">
    <property type="entry name" value="Cupredoxins"/>
    <property type="match status" value="1"/>
</dbReference>
<reference evidence="19" key="1">
    <citation type="submission" date="2023-01" db="EMBL/GenBank/DDBJ databases">
        <title>The diversity of Class Acidimicrobiia in South China Sea sediment environments and the proposal of Iamia marina sp. nov., a novel species of the genus Iamia.</title>
        <authorList>
            <person name="He Y."/>
            <person name="Tian X."/>
        </authorList>
    </citation>
    <scope>NUCLEOTIDE SEQUENCE</scope>
    <source>
        <strain evidence="19">DSM 19957</strain>
    </source>
</reference>
<comment type="similarity">
    <text evidence="2 14">Belongs to the cytochrome c oxidase subunit 2 family.</text>
</comment>
<protein>
    <recommendedName>
        <fullName evidence="15">Cytochrome c oxidase subunit 2</fullName>
        <ecNumber evidence="15">7.1.1.9</ecNumber>
    </recommendedName>
</protein>
<dbReference type="KEGG" id="ima:PO878_01565"/>
<keyword evidence="8 14" id="KW-0249">Electron transport</keyword>
<keyword evidence="9 16" id="KW-1133">Transmembrane helix</keyword>
<evidence type="ECO:0000256" key="15">
    <source>
        <dbReference type="RuleBase" id="RU004024"/>
    </source>
</evidence>
<evidence type="ECO:0000256" key="7">
    <source>
        <dbReference type="ARBA" id="ARBA00022967"/>
    </source>
</evidence>
<dbReference type="SUPFAM" id="SSF81464">
    <property type="entry name" value="Cytochrome c oxidase subunit II-like, transmembrane region"/>
    <property type="match status" value="1"/>
</dbReference>
<dbReference type="PROSITE" id="PS00078">
    <property type="entry name" value="COX2"/>
    <property type="match status" value="1"/>
</dbReference>
<dbReference type="InterPro" id="IPR011759">
    <property type="entry name" value="Cyt_c_oxidase_su2_TM_dom"/>
</dbReference>
<evidence type="ECO:0000256" key="4">
    <source>
        <dbReference type="ARBA" id="ARBA00022660"/>
    </source>
</evidence>
<feature type="transmembrane region" description="Helical" evidence="16">
    <location>
        <begin position="48"/>
        <end position="68"/>
    </location>
</feature>
<evidence type="ECO:0000313" key="20">
    <source>
        <dbReference type="Proteomes" id="UP001216390"/>
    </source>
</evidence>
<dbReference type="Pfam" id="PF00116">
    <property type="entry name" value="COX2"/>
    <property type="match status" value="1"/>
</dbReference>
<dbReference type="GO" id="GO:0004129">
    <property type="term" value="F:cytochrome-c oxidase activity"/>
    <property type="evidence" value="ECO:0007669"/>
    <property type="project" value="UniProtKB-EC"/>
</dbReference>
<dbReference type="InterPro" id="IPR014222">
    <property type="entry name" value="Cyt_c_oxidase_su2"/>
</dbReference>
<comment type="function">
    <text evidence="12 15">Subunits I and II form the functional core of the enzyme complex. Electrons originating in cytochrome c are transferred via heme a and Cu(A) to the binuclear center formed by heme a3 and Cu(B).</text>
</comment>
<dbReference type="Gene3D" id="1.10.287.90">
    <property type="match status" value="1"/>
</dbReference>
<evidence type="ECO:0000256" key="9">
    <source>
        <dbReference type="ARBA" id="ARBA00022989"/>
    </source>
</evidence>
<keyword evidence="20" id="KW-1185">Reference proteome</keyword>
<dbReference type="PROSITE" id="PS50999">
    <property type="entry name" value="COX2_TM"/>
    <property type="match status" value="1"/>
</dbReference>
<evidence type="ECO:0000256" key="5">
    <source>
        <dbReference type="ARBA" id="ARBA00022692"/>
    </source>
</evidence>
<proteinExistence type="inferred from homology"/>
<evidence type="ECO:0000259" key="18">
    <source>
        <dbReference type="PROSITE" id="PS50999"/>
    </source>
</evidence>
<evidence type="ECO:0000256" key="2">
    <source>
        <dbReference type="ARBA" id="ARBA00007866"/>
    </source>
</evidence>
<keyword evidence="4 14" id="KW-0679">Respiratory chain</keyword>
<dbReference type="InterPro" id="IPR008972">
    <property type="entry name" value="Cupredoxin"/>
</dbReference>
<dbReference type="RefSeq" id="WP_272736927.1">
    <property type="nucleotide sequence ID" value="NZ_CP116942.1"/>
</dbReference>
<feature type="domain" description="Cytochrome oxidase subunit II copper A binding" evidence="17">
    <location>
        <begin position="119"/>
        <end position="239"/>
    </location>
</feature>
<dbReference type="GO" id="GO:0016491">
    <property type="term" value="F:oxidoreductase activity"/>
    <property type="evidence" value="ECO:0007669"/>
    <property type="project" value="InterPro"/>
</dbReference>